<dbReference type="RefSeq" id="WP_064021311.1">
    <property type="nucleotide sequence ID" value="NZ_CP023669.1"/>
</dbReference>
<protein>
    <submittedName>
        <fullName evidence="1">Uncharacterized protein</fullName>
    </submittedName>
</protein>
<sequence length="63" mass="6366">MKIANAGNFGLTIAALALAGLAGVLPIDFVVPAVLFASLVRGSVALIEKAIDGAGHAKELDRH</sequence>
<dbReference type="AlphaFoldDB" id="A0A177P2F2"/>
<dbReference type="KEGG" id="mko:MKLM6_1776"/>
<evidence type="ECO:0000313" key="4">
    <source>
        <dbReference type="Proteomes" id="UP000077857"/>
    </source>
</evidence>
<dbReference type="EMBL" id="LUUJ01000056">
    <property type="protein sequence ID" value="OAI18710.1"/>
    <property type="molecule type" value="Genomic_DNA"/>
</dbReference>
<dbReference type="Proteomes" id="UP000077734">
    <property type="component" value="Unassembled WGS sequence"/>
</dbReference>
<comment type="caution">
    <text evidence="1">The sequence shown here is derived from an EMBL/GenBank/DDBJ whole genome shotgun (WGS) entry which is preliminary data.</text>
</comment>
<reference evidence="1 4" key="1">
    <citation type="submission" date="2016-03" db="EMBL/GenBank/DDBJ databases">
        <authorList>
            <person name="Ploux O."/>
        </authorList>
    </citation>
    <scope>NUCLEOTIDE SEQUENCE [LARGE SCALE GENOMIC DNA]</scope>
    <source>
        <strain evidence="1 4">R-45378</strain>
    </source>
</reference>
<dbReference type="OrthoDB" id="5573509at2"/>
<gene>
    <name evidence="2" type="ORF">A1356_15615</name>
    <name evidence="1" type="ORF">A1507_08835</name>
</gene>
<keyword evidence="3" id="KW-1185">Reference proteome</keyword>
<dbReference type="Proteomes" id="UP000077857">
    <property type="component" value="Unassembled WGS sequence"/>
</dbReference>
<evidence type="ECO:0000313" key="3">
    <source>
        <dbReference type="Proteomes" id="UP000077734"/>
    </source>
</evidence>
<reference evidence="2 3" key="2">
    <citation type="submission" date="2016-03" db="EMBL/GenBank/DDBJ databases">
        <authorList>
            <person name="Heylen K."/>
            <person name="De Vos P."/>
            <person name="Vekeman B."/>
        </authorList>
    </citation>
    <scope>NUCLEOTIDE SEQUENCE [LARGE SCALE GENOMIC DNA]</scope>
    <source>
        <strain evidence="2 3">R-49807</strain>
    </source>
</reference>
<evidence type="ECO:0000313" key="1">
    <source>
        <dbReference type="EMBL" id="OAI18710.1"/>
    </source>
</evidence>
<organism evidence="1 4">
    <name type="scientific">Methylomonas koyamae</name>
    <dbReference type="NCBI Taxonomy" id="702114"/>
    <lineage>
        <taxon>Bacteria</taxon>
        <taxon>Pseudomonadati</taxon>
        <taxon>Pseudomonadota</taxon>
        <taxon>Gammaproteobacteria</taxon>
        <taxon>Methylococcales</taxon>
        <taxon>Methylococcaceae</taxon>
        <taxon>Methylomonas</taxon>
    </lineage>
</organism>
<accession>A0A177P2F2</accession>
<proteinExistence type="predicted"/>
<name>A0A177P2F2_9GAMM</name>
<dbReference type="EMBL" id="LUUL01000089">
    <property type="protein sequence ID" value="OAI24477.1"/>
    <property type="molecule type" value="Genomic_DNA"/>
</dbReference>
<evidence type="ECO:0000313" key="2">
    <source>
        <dbReference type="EMBL" id="OAI24477.1"/>
    </source>
</evidence>